<sequence>MDIPTIDIPETRNEWVADAGLVGVLQRSIFDFLPTELNSGSKIEKKQFLALRTIWTSKEAKEFKPAVWGIALVNEALQCLTKVPEWRTYLRAVCSRSRDPIPQVPMGLASLSIVWYYHQLVQGRAAPPDKMPRPDRKIKVKPVYPLFLLREHRSTLYPNLEDEQIVNMHLIGFLTSLEINCKITNCQWNFSRKIFKVERGVQTTCTNNQTFKPASVVEKVPLFEARTDDSL</sequence>
<gene>
    <name evidence="1" type="ORF">EMCG_06040</name>
</gene>
<comment type="caution">
    <text evidence="1">The sequence shown here is derived from an EMBL/GenBank/DDBJ whole genome shotgun (WGS) entry which is preliminary data.</text>
</comment>
<dbReference type="Proteomes" id="UP000034164">
    <property type="component" value="Unassembled WGS sequence"/>
</dbReference>
<proteinExistence type="predicted"/>
<name>A0A0G2J783_9EURO</name>
<dbReference type="VEuPathDB" id="FungiDB:EMCG_06040"/>
<protein>
    <submittedName>
        <fullName evidence="1">Uncharacterized protein</fullName>
    </submittedName>
</protein>
<evidence type="ECO:0000313" key="1">
    <source>
        <dbReference type="EMBL" id="KKZ68284.1"/>
    </source>
</evidence>
<dbReference type="AlphaFoldDB" id="A0A0G2J783"/>
<organism evidence="1 2">
    <name type="scientific">[Emmonsia] crescens</name>
    <dbReference type="NCBI Taxonomy" id="73230"/>
    <lineage>
        <taxon>Eukaryota</taxon>
        <taxon>Fungi</taxon>
        <taxon>Dikarya</taxon>
        <taxon>Ascomycota</taxon>
        <taxon>Pezizomycotina</taxon>
        <taxon>Eurotiomycetes</taxon>
        <taxon>Eurotiomycetidae</taxon>
        <taxon>Onygenales</taxon>
        <taxon>Ajellomycetaceae</taxon>
        <taxon>Emergomyces</taxon>
    </lineage>
</organism>
<reference evidence="2" key="1">
    <citation type="journal article" date="2015" name="PLoS Genet.">
        <title>The dynamic genome and transcriptome of the human fungal pathogen Blastomyces and close relative Emmonsia.</title>
        <authorList>
            <person name="Munoz J.F."/>
            <person name="Gauthier G.M."/>
            <person name="Desjardins C.A."/>
            <person name="Gallo J.E."/>
            <person name="Holder J."/>
            <person name="Sullivan T.D."/>
            <person name="Marty A.J."/>
            <person name="Carmen J.C."/>
            <person name="Chen Z."/>
            <person name="Ding L."/>
            <person name="Gujja S."/>
            <person name="Magrini V."/>
            <person name="Misas E."/>
            <person name="Mitreva M."/>
            <person name="Priest M."/>
            <person name="Saif S."/>
            <person name="Whiston E.A."/>
            <person name="Young S."/>
            <person name="Zeng Q."/>
            <person name="Goldman W.E."/>
            <person name="Mardis E.R."/>
            <person name="Taylor J.W."/>
            <person name="McEwen J.G."/>
            <person name="Clay O.K."/>
            <person name="Klein B.S."/>
            <person name="Cuomo C.A."/>
        </authorList>
    </citation>
    <scope>NUCLEOTIDE SEQUENCE [LARGE SCALE GENOMIC DNA]</scope>
    <source>
        <strain evidence="2">UAMH 3008</strain>
    </source>
</reference>
<evidence type="ECO:0000313" key="2">
    <source>
        <dbReference type="Proteomes" id="UP000034164"/>
    </source>
</evidence>
<dbReference type="OrthoDB" id="10381884at2759"/>
<dbReference type="EMBL" id="LCZI01000127">
    <property type="protein sequence ID" value="KKZ68284.1"/>
    <property type="molecule type" value="Genomic_DNA"/>
</dbReference>
<accession>A0A0G2J783</accession>